<organism evidence="4 5">
    <name type="scientific">Ligilactobacillus salivarius</name>
    <dbReference type="NCBI Taxonomy" id="1624"/>
    <lineage>
        <taxon>Bacteria</taxon>
        <taxon>Bacillati</taxon>
        <taxon>Bacillota</taxon>
        <taxon>Bacilli</taxon>
        <taxon>Lactobacillales</taxon>
        <taxon>Lactobacillaceae</taxon>
        <taxon>Ligilactobacillus</taxon>
    </lineage>
</organism>
<dbReference type="InterPro" id="IPR039532">
    <property type="entry name" value="TetR_C_Firmicutes"/>
</dbReference>
<comment type="caution">
    <text evidence="4">The sequence shown here is derived from an EMBL/GenBank/DDBJ whole genome shotgun (WGS) entry which is preliminary data.</text>
</comment>
<dbReference type="EMBL" id="VSUB01000011">
    <property type="protein sequence ID" value="MYY65392.1"/>
    <property type="molecule type" value="Genomic_DNA"/>
</dbReference>
<dbReference type="Gene3D" id="1.10.357.10">
    <property type="entry name" value="Tetracycline Repressor, domain 2"/>
    <property type="match status" value="1"/>
</dbReference>
<dbReference type="Pfam" id="PF14278">
    <property type="entry name" value="TetR_C_8"/>
    <property type="match status" value="1"/>
</dbReference>
<evidence type="ECO:0000256" key="1">
    <source>
        <dbReference type="ARBA" id="ARBA00023125"/>
    </source>
</evidence>
<dbReference type="PANTHER" id="PTHR43479:SF7">
    <property type="entry name" value="TETR-FAMILY TRANSCRIPTIONAL REGULATOR"/>
    <property type="match status" value="1"/>
</dbReference>
<dbReference type="PROSITE" id="PS50977">
    <property type="entry name" value="HTH_TETR_2"/>
    <property type="match status" value="1"/>
</dbReference>
<dbReference type="InterPro" id="IPR050624">
    <property type="entry name" value="HTH-type_Tx_Regulator"/>
</dbReference>
<evidence type="ECO:0000259" key="3">
    <source>
        <dbReference type="PROSITE" id="PS50977"/>
    </source>
</evidence>
<evidence type="ECO:0000256" key="2">
    <source>
        <dbReference type="PROSITE-ProRule" id="PRU00335"/>
    </source>
</evidence>
<reference evidence="4 5" key="1">
    <citation type="journal article" date="2020" name="Food Funct.">
        <title>Screening of Lactobacillus salivarius strains from the feces of Chinese populations and the evaluation of their effects against intestinal inflammation in mice.</title>
        <authorList>
            <person name="Zhai Q."/>
            <person name="Shen X."/>
            <person name="Cen S."/>
            <person name="Zhang C."/>
            <person name="Tian F."/>
            <person name="Zhao J."/>
            <person name="Zhang H."/>
            <person name="Xue Y."/>
            <person name="Chen W."/>
        </authorList>
    </citation>
    <scope>NUCLEOTIDE SEQUENCE [LARGE SCALE GENOMIC DNA]</scope>
    <source>
        <strain evidence="4 5">FYNDL5_1.scaf</strain>
    </source>
</reference>
<dbReference type="PANTHER" id="PTHR43479">
    <property type="entry name" value="ACREF/ENVCD OPERON REPRESSOR-RELATED"/>
    <property type="match status" value="1"/>
</dbReference>
<dbReference type="Proteomes" id="UP000471678">
    <property type="component" value="Unassembled WGS sequence"/>
</dbReference>
<dbReference type="InterPro" id="IPR001647">
    <property type="entry name" value="HTH_TetR"/>
</dbReference>
<dbReference type="GO" id="GO:0003677">
    <property type="term" value="F:DNA binding"/>
    <property type="evidence" value="ECO:0007669"/>
    <property type="project" value="UniProtKB-UniRule"/>
</dbReference>
<name>A0A6N9ISQ7_9LACO</name>
<sequence length="177" mass="20534">MKKQKSKRKEALGNSLLVLLRKEPLEKITVDQICREAGVHRSTFYRYFADKFDLLKYSFLTFMIAELDPHETINSVVTMIGNDKPLFRNVLINNNDVTLLNVIINMLSEQLLRGSKEDTENFTDINWIRNVLSTSKVPEMTAKMIAGGVLTIVVDWVEQNFQTPEEEIINFFRDFMP</sequence>
<feature type="DNA-binding region" description="H-T-H motif" evidence="2">
    <location>
        <begin position="29"/>
        <end position="48"/>
    </location>
</feature>
<protein>
    <submittedName>
        <fullName evidence="4">TetR/AcrR family transcriptional regulator</fullName>
    </submittedName>
</protein>
<dbReference type="Pfam" id="PF00440">
    <property type="entry name" value="TetR_N"/>
    <property type="match status" value="1"/>
</dbReference>
<feature type="domain" description="HTH tetR-type" evidence="3">
    <location>
        <begin position="6"/>
        <end position="66"/>
    </location>
</feature>
<dbReference type="RefSeq" id="WP_161022876.1">
    <property type="nucleotide sequence ID" value="NZ_CP097639.1"/>
</dbReference>
<dbReference type="SUPFAM" id="SSF46689">
    <property type="entry name" value="Homeodomain-like"/>
    <property type="match status" value="1"/>
</dbReference>
<gene>
    <name evidence="4" type="ORF">FYL25_08290</name>
</gene>
<dbReference type="AlphaFoldDB" id="A0A6N9ISQ7"/>
<evidence type="ECO:0000313" key="4">
    <source>
        <dbReference type="EMBL" id="MYY65392.1"/>
    </source>
</evidence>
<proteinExistence type="predicted"/>
<dbReference type="InterPro" id="IPR009057">
    <property type="entry name" value="Homeodomain-like_sf"/>
</dbReference>
<evidence type="ECO:0000313" key="5">
    <source>
        <dbReference type="Proteomes" id="UP000471678"/>
    </source>
</evidence>
<keyword evidence="1 2" id="KW-0238">DNA-binding</keyword>
<accession>A0A6N9ISQ7</accession>